<dbReference type="Proteomes" id="UP000649573">
    <property type="component" value="Unassembled WGS sequence"/>
</dbReference>
<keyword evidence="3" id="KW-1185">Reference proteome</keyword>
<evidence type="ECO:0000256" key="1">
    <source>
        <dbReference type="SAM" id="MobiDB-lite"/>
    </source>
</evidence>
<protein>
    <submittedName>
        <fullName evidence="2">Uncharacterized protein</fullName>
    </submittedName>
</protein>
<dbReference type="EMBL" id="BMRE01000026">
    <property type="protein sequence ID" value="GGU54637.1"/>
    <property type="molecule type" value="Genomic_DNA"/>
</dbReference>
<comment type="caution">
    <text evidence="2">The sequence shown here is derived from an EMBL/GenBank/DDBJ whole genome shotgun (WGS) entry which is preliminary data.</text>
</comment>
<reference evidence="3" key="1">
    <citation type="journal article" date="2019" name="Int. J. Syst. Evol. Microbiol.">
        <title>The Global Catalogue of Microorganisms (GCM) 10K type strain sequencing project: providing services to taxonomists for standard genome sequencing and annotation.</title>
        <authorList>
            <consortium name="The Broad Institute Genomics Platform"/>
            <consortium name="The Broad Institute Genome Sequencing Center for Infectious Disease"/>
            <person name="Wu L."/>
            <person name="Ma J."/>
        </authorList>
    </citation>
    <scope>NUCLEOTIDE SEQUENCE [LARGE SCALE GENOMIC DNA]</scope>
    <source>
        <strain evidence="3">JCM 3296</strain>
    </source>
</reference>
<sequence length="58" mass="5930">MTANLHRVFRRSAGHLATPAPAPHMPDMKGGGRRRDAPVCPSKDGAKAGGHGTATKAG</sequence>
<gene>
    <name evidence="2" type="ORF">GCM10010178_53990</name>
</gene>
<proteinExistence type="predicted"/>
<evidence type="ECO:0000313" key="2">
    <source>
        <dbReference type="EMBL" id="GGU54637.1"/>
    </source>
</evidence>
<accession>A0ABQ2UUR0</accession>
<evidence type="ECO:0000313" key="3">
    <source>
        <dbReference type="Proteomes" id="UP000649573"/>
    </source>
</evidence>
<name>A0ABQ2UUR0_9PSEU</name>
<organism evidence="2 3">
    <name type="scientific">Lentzea flava</name>
    <dbReference type="NCBI Taxonomy" id="103732"/>
    <lineage>
        <taxon>Bacteria</taxon>
        <taxon>Bacillati</taxon>
        <taxon>Actinomycetota</taxon>
        <taxon>Actinomycetes</taxon>
        <taxon>Pseudonocardiales</taxon>
        <taxon>Pseudonocardiaceae</taxon>
        <taxon>Lentzea</taxon>
    </lineage>
</organism>
<feature type="region of interest" description="Disordered" evidence="1">
    <location>
        <begin position="1"/>
        <end position="58"/>
    </location>
</feature>